<feature type="domain" description="C2H2-type" evidence="2">
    <location>
        <begin position="265"/>
        <end position="287"/>
    </location>
</feature>
<dbReference type="AlphaFoldDB" id="K9GD01"/>
<keyword evidence="4" id="KW-1185">Reference proteome</keyword>
<proteinExistence type="predicted"/>
<evidence type="ECO:0000313" key="3">
    <source>
        <dbReference type="EMBL" id="EKV18979.1"/>
    </source>
</evidence>
<evidence type="ECO:0000256" key="1">
    <source>
        <dbReference type="SAM" id="MobiDB-lite"/>
    </source>
</evidence>
<dbReference type="EMBL" id="AKCT01000027">
    <property type="protein sequence ID" value="EKV18979.1"/>
    <property type="molecule type" value="Genomic_DNA"/>
</dbReference>
<dbReference type="HOGENOM" id="CLU_829239_0_0_1"/>
<feature type="compositionally biased region" description="Polar residues" evidence="1">
    <location>
        <begin position="327"/>
        <end position="342"/>
    </location>
</feature>
<dbReference type="InParanoid" id="K9GD01"/>
<dbReference type="SMART" id="SM00355">
    <property type="entry name" value="ZnF_C2H2"/>
    <property type="match status" value="3"/>
</dbReference>
<feature type="region of interest" description="Disordered" evidence="1">
    <location>
        <begin position="327"/>
        <end position="346"/>
    </location>
</feature>
<accession>K9GD01</accession>
<protein>
    <recommendedName>
        <fullName evidence="2">C2H2-type domain-containing protein</fullName>
    </recommendedName>
</protein>
<organism evidence="3 4">
    <name type="scientific">Penicillium digitatum (strain PHI26 / CECT 20796)</name>
    <name type="common">Green mold</name>
    <dbReference type="NCBI Taxonomy" id="1170229"/>
    <lineage>
        <taxon>Eukaryota</taxon>
        <taxon>Fungi</taxon>
        <taxon>Dikarya</taxon>
        <taxon>Ascomycota</taxon>
        <taxon>Pezizomycotina</taxon>
        <taxon>Eurotiomycetes</taxon>
        <taxon>Eurotiomycetidae</taxon>
        <taxon>Eurotiales</taxon>
        <taxon>Aspergillaceae</taxon>
        <taxon>Penicillium</taxon>
    </lineage>
</organism>
<gene>
    <name evidence="3" type="ORF">PDIG_04760</name>
</gene>
<dbReference type="Proteomes" id="UP000009882">
    <property type="component" value="Unassembled WGS sequence"/>
</dbReference>
<comment type="caution">
    <text evidence="3">The sequence shown here is derived from an EMBL/GenBank/DDBJ whole genome shotgun (WGS) entry which is preliminary data.</text>
</comment>
<reference evidence="4" key="1">
    <citation type="journal article" date="2012" name="BMC Genomics">
        <title>Genome sequence of the necrotrophic fungus Penicillium digitatum, the main postharvest pathogen of citrus.</title>
        <authorList>
            <person name="Marcet-Houben M."/>
            <person name="Ballester A.-R."/>
            <person name="de la Fuente B."/>
            <person name="Harries E."/>
            <person name="Marcos J.F."/>
            <person name="Gonzalez-Candelas L."/>
            <person name="Gabaldon T."/>
        </authorList>
    </citation>
    <scope>NUCLEOTIDE SEQUENCE [LARGE SCALE GENOMIC DNA]</scope>
    <source>
        <strain evidence="4">PHI26 / CECT 20796</strain>
    </source>
</reference>
<evidence type="ECO:0000313" key="4">
    <source>
        <dbReference type="Proteomes" id="UP000009882"/>
    </source>
</evidence>
<dbReference type="OrthoDB" id="4367253at2759"/>
<feature type="domain" description="C2H2-type" evidence="2">
    <location>
        <begin position="185"/>
        <end position="212"/>
    </location>
</feature>
<dbReference type="InterPro" id="IPR013087">
    <property type="entry name" value="Znf_C2H2_type"/>
</dbReference>
<name>K9GD01_PEND2</name>
<evidence type="ECO:0000259" key="2">
    <source>
        <dbReference type="SMART" id="SM00355"/>
    </source>
</evidence>
<sequence length="383" mass="42101">MQWPEDSGPFTSLEGFTGTFPSANVSSLLCSEAFQHEPGWASTGAISQMPEPPQQHDLHCLSPSYSITVENTVKCLADDLGSPNLTQRPLDNLRSESTVRPTGGLDRTMLGIPTSTPLSLQPSLEDVMDQVVASFRDLLYNQTSSPDRILQALQHIETIKNFFGSKLSLPSTSSTGSSERGRKLFQCWQCDPQKDKTTFSKFGTFKRHLTKHDILDCGWRCPEPGCSVVVHRRDKMHDHLLLKHKKISLTPANVEATRERYPHPPSCRFCSRKISSWFMYFKHIKYHCLIPTGSTNAPTDEDWSCHGDNGGGNVGYGDSHCHGSSFAGPSNSNGDTSLTDQANGLGGLTDSSISSERFGSVGKARPGLISHSVSDDELRPIFN</sequence>
<feature type="domain" description="C2H2-type" evidence="2">
    <location>
        <begin position="219"/>
        <end position="244"/>
    </location>
</feature>